<dbReference type="PROSITE" id="PS50206">
    <property type="entry name" value="RHODANESE_3"/>
    <property type="match status" value="2"/>
</dbReference>
<protein>
    <recommendedName>
        <fullName evidence="1">thiosulfate sulfurtransferase</fullName>
        <ecNumber evidence="1">2.8.1.1</ecNumber>
    </recommendedName>
</protein>
<evidence type="ECO:0000256" key="3">
    <source>
        <dbReference type="ARBA" id="ARBA00047549"/>
    </source>
</evidence>
<sequence>MHNYYKFNLLLIILISLLLLASLPAAAQADFAAPELLISTAELNQKLEAGNKNLKIIDVRNSARYLLGHLPDAVHMWGDDLSAVQGWVPELIPDAPDFSNLAQAKGINNDSEIVIYGEEDSPWAARLWFIFKVYAHQDVRILEGGYQAWNEADYETEILPHNPKEGDFEVRDVKNEWLVNSDTIAENMNNDNFLILDIRTEAEYKGEETNTAAPRKGRIPGSIHLEWTAVLDEVGNYKSAAEITDLFQEAGISKEKETIAVLSHNGVRAAHTFFTLQVLGYENVKLYDESWVGWSNRSDLPVEMN</sequence>
<reference evidence="6 7" key="1">
    <citation type="submission" date="2019-03" db="EMBL/GenBank/DDBJ databases">
        <title>Subsurface microbial communities from deep shales in Ohio and West Virginia, USA.</title>
        <authorList>
            <person name="Wrighton K."/>
        </authorList>
    </citation>
    <scope>NUCLEOTIDE SEQUENCE [LARGE SCALE GENOMIC DNA]</scope>
    <source>
        <strain evidence="6 7">MSL9.2</strain>
    </source>
</reference>
<dbReference type="CDD" id="cd01448">
    <property type="entry name" value="TST_Repeat_1"/>
    <property type="match status" value="1"/>
</dbReference>
<evidence type="ECO:0000313" key="7">
    <source>
        <dbReference type="Proteomes" id="UP000294697"/>
    </source>
</evidence>
<dbReference type="PANTHER" id="PTHR43855:SF1">
    <property type="entry name" value="THIOSULFATE SULFURTRANSFERASE"/>
    <property type="match status" value="1"/>
</dbReference>
<name>A0A4R7Z8Q0_9FIRM</name>
<dbReference type="PANTHER" id="PTHR43855">
    <property type="entry name" value="THIOSULFATE SULFURTRANSFERASE"/>
    <property type="match status" value="1"/>
</dbReference>
<evidence type="ECO:0000256" key="4">
    <source>
        <dbReference type="SAM" id="SignalP"/>
    </source>
</evidence>
<dbReference type="SMART" id="SM00450">
    <property type="entry name" value="RHOD"/>
    <property type="match status" value="2"/>
</dbReference>
<dbReference type="InterPro" id="IPR036873">
    <property type="entry name" value="Rhodanese-like_dom_sf"/>
</dbReference>
<comment type="caution">
    <text evidence="6">The sequence shown here is derived from an EMBL/GenBank/DDBJ whole genome shotgun (WGS) entry which is preliminary data.</text>
</comment>
<feature type="domain" description="Rhodanese" evidence="5">
    <location>
        <begin position="50"/>
        <end position="158"/>
    </location>
</feature>
<dbReference type="EC" id="2.8.1.1" evidence="1"/>
<dbReference type="Gene3D" id="3.40.250.10">
    <property type="entry name" value="Rhodanese-like domain"/>
    <property type="match status" value="2"/>
</dbReference>
<dbReference type="OrthoDB" id="9770030at2"/>
<dbReference type="CDD" id="cd01449">
    <property type="entry name" value="TST_Repeat_2"/>
    <property type="match status" value="1"/>
</dbReference>
<evidence type="ECO:0000313" key="6">
    <source>
        <dbReference type="EMBL" id="TDW07236.1"/>
    </source>
</evidence>
<evidence type="ECO:0000259" key="5">
    <source>
        <dbReference type="PROSITE" id="PS50206"/>
    </source>
</evidence>
<keyword evidence="4" id="KW-0732">Signal</keyword>
<dbReference type="Pfam" id="PF00581">
    <property type="entry name" value="Rhodanese"/>
    <property type="match status" value="2"/>
</dbReference>
<dbReference type="EMBL" id="SODA01000002">
    <property type="protein sequence ID" value="TDW07236.1"/>
    <property type="molecule type" value="Genomic_DNA"/>
</dbReference>
<accession>A0A4R7Z8Q0</accession>
<organism evidence="6 7">
    <name type="scientific">Halanaerobium saccharolyticum</name>
    <dbReference type="NCBI Taxonomy" id="43595"/>
    <lineage>
        <taxon>Bacteria</taxon>
        <taxon>Bacillati</taxon>
        <taxon>Bacillota</taxon>
        <taxon>Clostridia</taxon>
        <taxon>Halanaerobiales</taxon>
        <taxon>Halanaerobiaceae</taxon>
        <taxon>Halanaerobium</taxon>
    </lineage>
</organism>
<comment type="catalytic activity">
    <reaction evidence="3">
        <text>thiosulfate + hydrogen cyanide = thiocyanate + sulfite + 2 H(+)</text>
        <dbReference type="Rhea" id="RHEA:16881"/>
        <dbReference type="ChEBI" id="CHEBI:15378"/>
        <dbReference type="ChEBI" id="CHEBI:17359"/>
        <dbReference type="ChEBI" id="CHEBI:18022"/>
        <dbReference type="ChEBI" id="CHEBI:18407"/>
        <dbReference type="ChEBI" id="CHEBI:33542"/>
        <dbReference type="EC" id="2.8.1.1"/>
    </reaction>
</comment>
<proteinExistence type="predicted"/>
<keyword evidence="2" id="KW-0677">Repeat</keyword>
<dbReference type="AlphaFoldDB" id="A0A4R7Z8Q0"/>
<dbReference type="InterPro" id="IPR001763">
    <property type="entry name" value="Rhodanese-like_dom"/>
</dbReference>
<keyword evidence="6" id="KW-0808">Transferase</keyword>
<feature type="signal peptide" evidence="4">
    <location>
        <begin position="1"/>
        <end position="27"/>
    </location>
</feature>
<feature type="chain" id="PRO_5039159432" description="thiosulfate sulfurtransferase" evidence="4">
    <location>
        <begin position="28"/>
        <end position="305"/>
    </location>
</feature>
<dbReference type="InterPro" id="IPR051126">
    <property type="entry name" value="Thiosulfate_sulfurtransferase"/>
</dbReference>
<dbReference type="SUPFAM" id="SSF52821">
    <property type="entry name" value="Rhodanese/Cell cycle control phosphatase"/>
    <property type="match status" value="2"/>
</dbReference>
<gene>
    <name evidence="6" type="ORF">C8C77_10236</name>
</gene>
<dbReference type="GO" id="GO:0004792">
    <property type="term" value="F:thiosulfate-cyanide sulfurtransferase activity"/>
    <property type="evidence" value="ECO:0007669"/>
    <property type="project" value="UniProtKB-EC"/>
</dbReference>
<dbReference type="RefSeq" id="WP_111572104.1">
    <property type="nucleotide sequence ID" value="NZ_QLME01000009.1"/>
</dbReference>
<dbReference type="Proteomes" id="UP000294697">
    <property type="component" value="Unassembled WGS sequence"/>
</dbReference>
<evidence type="ECO:0000256" key="2">
    <source>
        <dbReference type="ARBA" id="ARBA00022737"/>
    </source>
</evidence>
<keyword evidence="6" id="KW-0670">Pyruvate</keyword>
<feature type="domain" description="Rhodanese" evidence="5">
    <location>
        <begin position="189"/>
        <end position="303"/>
    </location>
</feature>
<evidence type="ECO:0000256" key="1">
    <source>
        <dbReference type="ARBA" id="ARBA00012245"/>
    </source>
</evidence>